<organism evidence="9 10">
    <name type="scientific">Iris pallida</name>
    <name type="common">Sweet iris</name>
    <dbReference type="NCBI Taxonomy" id="29817"/>
    <lineage>
        <taxon>Eukaryota</taxon>
        <taxon>Viridiplantae</taxon>
        <taxon>Streptophyta</taxon>
        <taxon>Embryophyta</taxon>
        <taxon>Tracheophyta</taxon>
        <taxon>Spermatophyta</taxon>
        <taxon>Magnoliopsida</taxon>
        <taxon>Liliopsida</taxon>
        <taxon>Asparagales</taxon>
        <taxon>Iridaceae</taxon>
        <taxon>Iridoideae</taxon>
        <taxon>Irideae</taxon>
        <taxon>Iris</taxon>
    </lineage>
</organism>
<feature type="transmembrane region" description="Helical" evidence="8">
    <location>
        <begin position="350"/>
        <end position="370"/>
    </location>
</feature>
<sequence>MICVTKPTPKPFFPTHTYHNKPKPLTLHFQPPKNSPNNSNSNNNKHHHHHIKILKTLQKPTTTTTTTTTRWRWRWKWGRRERGSHGGGVVEEEGQGRVWALCGFGYWVQGFRCFPWLALNFHMANGLGLSPSTLQLVQHTGNLPMVAKPLFGLLSDAVYIGGAHRLPYISIGVLLQALSWGTLALIPATSGMFPALMACILLGNLGASVTEVVSDALVAEFSRTQKAGVLQSYAFIALSAGALLGNLSGGFLLLMTQDAKAMFLAFAVLLSIQLALSSGTKESPLPPPASCVRSSVSDSLSRQVSELITVISEERVLYPLSWMVASTALVPVLSGSIFCFQTQFLNLDPSVIGLSKVVGQLMVLSATVLYNRYLKRIPMRRLISGVQIAYALSFVSDLFLVKQCNLGLGVSNEAYVLCFSALAESVAQFKVLPFTVLLSSLCPSGCEGSLFAFFASALCLSTILSGVLGVGLASLIGVSSGDYSSLPLGILVQVVAALVPLGWIGCVPNGGHVEAAEEGRLRY</sequence>
<dbReference type="Pfam" id="PF03092">
    <property type="entry name" value="BT1"/>
    <property type="match status" value="1"/>
</dbReference>
<evidence type="ECO:0000256" key="6">
    <source>
        <dbReference type="ARBA" id="ARBA00023136"/>
    </source>
</evidence>
<comment type="subcellular location">
    <subcellularLocation>
        <location evidence="1">Membrane</location>
        <topology evidence="1">Multi-pass membrane protein</topology>
    </subcellularLocation>
</comment>
<feature type="compositionally biased region" description="Low complexity" evidence="7">
    <location>
        <begin position="31"/>
        <end position="43"/>
    </location>
</feature>
<reference evidence="9" key="1">
    <citation type="journal article" date="2023" name="GigaByte">
        <title>Genome assembly of the bearded iris, Iris pallida Lam.</title>
        <authorList>
            <person name="Bruccoleri R.E."/>
            <person name="Oakeley E.J."/>
            <person name="Faust A.M.E."/>
            <person name="Altorfer M."/>
            <person name="Dessus-Babus S."/>
            <person name="Burckhardt D."/>
            <person name="Oertli M."/>
            <person name="Naumann U."/>
            <person name="Petersen F."/>
            <person name="Wong J."/>
        </authorList>
    </citation>
    <scope>NUCLEOTIDE SEQUENCE</scope>
    <source>
        <strain evidence="9">GSM-AAB239-AS_SAM_17_03QT</strain>
    </source>
</reference>
<feature type="transmembrane region" description="Helical" evidence="8">
    <location>
        <begin position="488"/>
        <end position="507"/>
    </location>
</feature>
<dbReference type="PANTHER" id="PTHR31585:SF12">
    <property type="entry name" value="FOLATE-BIOPTERIN TRANSPORTER 9, CHLOROPLASTIC-RELATED"/>
    <property type="match status" value="1"/>
</dbReference>
<name>A0AAX6F1K7_IRIPA</name>
<evidence type="ECO:0000313" key="9">
    <source>
        <dbReference type="EMBL" id="KAJ6810039.1"/>
    </source>
</evidence>
<feature type="region of interest" description="Disordered" evidence="7">
    <location>
        <begin position="23"/>
        <end position="49"/>
    </location>
</feature>
<comment type="similarity">
    <text evidence="2">Belongs to the major facilitator superfamily. Folate-biopterin transporter (TC 2.A.71) family.</text>
</comment>
<dbReference type="Proteomes" id="UP001140949">
    <property type="component" value="Unassembled WGS sequence"/>
</dbReference>
<proteinExistence type="inferred from homology"/>
<keyword evidence="4 8" id="KW-0812">Transmembrane</keyword>
<evidence type="ECO:0000256" key="8">
    <source>
        <dbReference type="SAM" id="Phobius"/>
    </source>
</evidence>
<dbReference type="Gene3D" id="1.20.1250.20">
    <property type="entry name" value="MFS general substrate transporter like domains"/>
    <property type="match status" value="1"/>
</dbReference>
<keyword evidence="10" id="KW-1185">Reference proteome</keyword>
<feature type="transmembrane region" description="Helical" evidence="8">
    <location>
        <begin position="450"/>
        <end position="476"/>
    </location>
</feature>
<dbReference type="SUPFAM" id="SSF103473">
    <property type="entry name" value="MFS general substrate transporter"/>
    <property type="match status" value="1"/>
</dbReference>
<reference evidence="9" key="2">
    <citation type="submission" date="2023-04" db="EMBL/GenBank/DDBJ databases">
        <authorList>
            <person name="Bruccoleri R.E."/>
            <person name="Oakeley E.J."/>
            <person name="Faust A.-M."/>
            <person name="Dessus-Babus S."/>
            <person name="Altorfer M."/>
            <person name="Burckhardt D."/>
            <person name="Oertli M."/>
            <person name="Naumann U."/>
            <person name="Petersen F."/>
            <person name="Wong J."/>
        </authorList>
    </citation>
    <scope>NUCLEOTIDE SEQUENCE</scope>
    <source>
        <strain evidence="9">GSM-AAB239-AS_SAM_17_03QT</strain>
        <tissue evidence="9">Leaf</tissue>
    </source>
</reference>
<keyword evidence="5 8" id="KW-1133">Transmembrane helix</keyword>
<dbReference type="NCBIfam" id="TIGR00788">
    <property type="entry name" value="fbt"/>
    <property type="match status" value="1"/>
</dbReference>
<feature type="transmembrane region" description="Helical" evidence="8">
    <location>
        <begin position="166"/>
        <end position="186"/>
    </location>
</feature>
<accession>A0AAX6F1K7</accession>
<feature type="transmembrane region" description="Helical" evidence="8">
    <location>
        <begin position="316"/>
        <end position="338"/>
    </location>
</feature>
<evidence type="ECO:0000256" key="3">
    <source>
        <dbReference type="ARBA" id="ARBA00022448"/>
    </source>
</evidence>
<evidence type="ECO:0000256" key="1">
    <source>
        <dbReference type="ARBA" id="ARBA00004141"/>
    </source>
</evidence>
<gene>
    <name evidence="9" type="ORF">M6B38_157460</name>
</gene>
<dbReference type="EMBL" id="JANAVB010032618">
    <property type="protein sequence ID" value="KAJ6810039.1"/>
    <property type="molecule type" value="Genomic_DNA"/>
</dbReference>
<keyword evidence="3" id="KW-0813">Transport</keyword>
<evidence type="ECO:0000256" key="5">
    <source>
        <dbReference type="ARBA" id="ARBA00022989"/>
    </source>
</evidence>
<dbReference type="GO" id="GO:0016020">
    <property type="term" value="C:membrane"/>
    <property type="evidence" value="ECO:0007669"/>
    <property type="project" value="UniProtKB-SubCell"/>
</dbReference>
<feature type="transmembrane region" description="Helical" evidence="8">
    <location>
        <begin position="233"/>
        <end position="255"/>
    </location>
</feature>
<dbReference type="AlphaFoldDB" id="A0AAX6F1K7"/>
<evidence type="ECO:0000256" key="4">
    <source>
        <dbReference type="ARBA" id="ARBA00022692"/>
    </source>
</evidence>
<evidence type="ECO:0000256" key="7">
    <source>
        <dbReference type="SAM" id="MobiDB-lite"/>
    </source>
</evidence>
<protein>
    <submittedName>
        <fullName evidence="9">Folate/biopterin transporter family protein</fullName>
    </submittedName>
</protein>
<evidence type="ECO:0000313" key="10">
    <source>
        <dbReference type="Proteomes" id="UP001140949"/>
    </source>
</evidence>
<dbReference type="InterPro" id="IPR004324">
    <property type="entry name" value="FBT"/>
</dbReference>
<dbReference type="InterPro" id="IPR039309">
    <property type="entry name" value="BT1"/>
</dbReference>
<evidence type="ECO:0000256" key="2">
    <source>
        <dbReference type="ARBA" id="ARBA00007015"/>
    </source>
</evidence>
<dbReference type="PANTHER" id="PTHR31585">
    <property type="entry name" value="FOLATE-BIOPTERIN TRANSPORTER 1, CHLOROPLASTIC"/>
    <property type="match status" value="1"/>
</dbReference>
<feature type="transmembrane region" description="Helical" evidence="8">
    <location>
        <begin position="382"/>
        <end position="402"/>
    </location>
</feature>
<comment type="caution">
    <text evidence="9">The sequence shown here is derived from an EMBL/GenBank/DDBJ whole genome shotgun (WGS) entry which is preliminary data.</text>
</comment>
<dbReference type="InterPro" id="IPR036259">
    <property type="entry name" value="MFS_trans_sf"/>
</dbReference>
<keyword evidence="6 8" id="KW-0472">Membrane</keyword>